<comment type="function">
    <text evidence="9">Component of the type II secretion system required for the energy-dependent secretion of extracellular factors such as proteases and toxins from the periplasm.</text>
</comment>
<sequence>MRAERGFTLIEMLVALAVFSLTVLALLNLAGENTRTAHAVEVRALAGIVAENRAVEAVVLDERTLRAARAGEELLAGRAWRWTREVADTADAAILRVEIRVEAADAAGTVAAERVVFRSRGA</sequence>
<keyword evidence="8" id="KW-0472">Membrane</keyword>
<accession>A0ABV9NKE0</accession>
<comment type="similarity">
    <text evidence="2 9">Belongs to the GSP I family.</text>
</comment>
<dbReference type="EMBL" id="JBHSGG010000031">
    <property type="protein sequence ID" value="MFC4728782.1"/>
    <property type="molecule type" value="Genomic_DNA"/>
</dbReference>
<dbReference type="InterPro" id="IPR045584">
    <property type="entry name" value="Pilin-like"/>
</dbReference>
<dbReference type="Gene3D" id="3.30.1300.30">
    <property type="entry name" value="GSPII I/J protein-like"/>
    <property type="match status" value="1"/>
</dbReference>
<proteinExistence type="inferred from homology"/>
<dbReference type="PANTHER" id="PTHR38779">
    <property type="entry name" value="TYPE II SECRETION SYSTEM PROTEIN I-RELATED"/>
    <property type="match status" value="1"/>
</dbReference>
<comment type="subcellular location">
    <subcellularLocation>
        <location evidence="1 9">Cell inner membrane</location>
        <topology evidence="1 9">Single-pass membrane protein</topology>
    </subcellularLocation>
</comment>
<dbReference type="InterPro" id="IPR010052">
    <property type="entry name" value="T2SS_protein-GspI"/>
</dbReference>
<protein>
    <recommendedName>
        <fullName evidence="9">Type II secretion system protein I</fullName>
        <shortName evidence="9">T2SS minor pseudopilin I</shortName>
    </recommendedName>
</protein>
<evidence type="ECO:0000256" key="7">
    <source>
        <dbReference type="ARBA" id="ARBA00022989"/>
    </source>
</evidence>
<dbReference type="Pfam" id="PF02501">
    <property type="entry name" value="T2SSI"/>
    <property type="match status" value="1"/>
</dbReference>
<comment type="subunit">
    <text evidence="9">Type II secretion is composed of four main components: the outer membrane complex, the inner membrane complex, the cytoplasmic secretion ATPase and the periplasm-spanning pseudopilus.</text>
</comment>
<keyword evidence="6" id="KW-0812">Transmembrane</keyword>
<gene>
    <name evidence="11" type="primary">gspI</name>
    <name evidence="11" type="ORF">ACFO3Q_11435</name>
</gene>
<evidence type="ECO:0000256" key="9">
    <source>
        <dbReference type="RuleBase" id="RU368030"/>
    </source>
</evidence>
<dbReference type="Proteomes" id="UP001595892">
    <property type="component" value="Unassembled WGS sequence"/>
</dbReference>
<keyword evidence="4 9" id="KW-0488">Methylation</keyword>
<evidence type="ECO:0000259" key="10">
    <source>
        <dbReference type="Pfam" id="PF02501"/>
    </source>
</evidence>
<dbReference type="NCBIfam" id="TIGR01707">
    <property type="entry name" value="gspI"/>
    <property type="match status" value="1"/>
</dbReference>
<keyword evidence="12" id="KW-1185">Reference proteome</keyword>
<dbReference type="Pfam" id="PF07963">
    <property type="entry name" value="N_methyl"/>
    <property type="match status" value="1"/>
</dbReference>
<organism evidence="11 12">
    <name type="scientific">Coralloluteibacterium thermophilum</name>
    <dbReference type="NCBI Taxonomy" id="2707049"/>
    <lineage>
        <taxon>Bacteria</taxon>
        <taxon>Pseudomonadati</taxon>
        <taxon>Pseudomonadota</taxon>
        <taxon>Gammaproteobacteria</taxon>
        <taxon>Lysobacterales</taxon>
        <taxon>Lysobacteraceae</taxon>
        <taxon>Coralloluteibacterium</taxon>
    </lineage>
</organism>
<evidence type="ECO:0000313" key="11">
    <source>
        <dbReference type="EMBL" id="MFC4728782.1"/>
    </source>
</evidence>
<dbReference type="InterPro" id="IPR003413">
    <property type="entry name" value="T2SS_GspI_C"/>
</dbReference>
<evidence type="ECO:0000256" key="1">
    <source>
        <dbReference type="ARBA" id="ARBA00004377"/>
    </source>
</evidence>
<evidence type="ECO:0000313" key="12">
    <source>
        <dbReference type="Proteomes" id="UP001595892"/>
    </source>
</evidence>
<reference evidence="12" key="1">
    <citation type="journal article" date="2019" name="Int. J. Syst. Evol. Microbiol.">
        <title>The Global Catalogue of Microorganisms (GCM) 10K type strain sequencing project: providing services to taxonomists for standard genome sequencing and annotation.</title>
        <authorList>
            <consortium name="The Broad Institute Genomics Platform"/>
            <consortium name="The Broad Institute Genome Sequencing Center for Infectious Disease"/>
            <person name="Wu L."/>
            <person name="Ma J."/>
        </authorList>
    </citation>
    <scope>NUCLEOTIDE SEQUENCE [LARGE SCALE GENOMIC DNA]</scope>
    <source>
        <strain evidence="12">CGMCC 1.13574</strain>
    </source>
</reference>
<dbReference type="NCBIfam" id="TIGR02532">
    <property type="entry name" value="IV_pilin_GFxxxE"/>
    <property type="match status" value="1"/>
</dbReference>
<keyword evidence="3" id="KW-1003">Cell membrane</keyword>
<evidence type="ECO:0000256" key="5">
    <source>
        <dbReference type="ARBA" id="ARBA00022519"/>
    </source>
</evidence>
<dbReference type="SUPFAM" id="SSF54523">
    <property type="entry name" value="Pili subunits"/>
    <property type="match status" value="1"/>
</dbReference>
<evidence type="ECO:0000256" key="6">
    <source>
        <dbReference type="ARBA" id="ARBA00022692"/>
    </source>
</evidence>
<comment type="PTM">
    <text evidence="9">Cleaved by prepilin peptidase.</text>
</comment>
<dbReference type="InterPro" id="IPR012902">
    <property type="entry name" value="N_methyl_site"/>
</dbReference>
<comment type="caution">
    <text evidence="11">The sequence shown here is derived from an EMBL/GenBank/DDBJ whole genome shotgun (WGS) entry which is preliminary data.</text>
</comment>
<keyword evidence="5 9" id="KW-0997">Cell inner membrane</keyword>
<name>A0ABV9NKE0_9GAMM</name>
<dbReference type="PROSITE" id="PS00409">
    <property type="entry name" value="PROKAR_NTER_METHYL"/>
    <property type="match status" value="1"/>
</dbReference>
<evidence type="ECO:0000256" key="2">
    <source>
        <dbReference type="ARBA" id="ARBA00008358"/>
    </source>
</evidence>
<dbReference type="RefSeq" id="WP_377004849.1">
    <property type="nucleotide sequence ID" value="NZ_JBHSGG010000031.1"/>
</dbReference>
<feature type="domain" description="Type II secretion system protein GspI C-terminal" evidence="10">
    <location>
        <begin position="41"/>
        <end position="116"/>
    </location>
</feature>
<dbReference type="PANTHER" id="PTHR38779:SF2">
    <property type="entry name" value="TYPE II SECRETION SYSTEM PROTEIN I-RELATED"/>
    <property type="match status" value="1"/>
</dbReference>
<keyword evidence="7" id="KW-1133">Transmembrane helix</keyword>
<evidence type="ECO:0000256" key="3">
    <source>
        <dbReference type="ARBA" id="ARBA00022475"/>
    </source>
</evidence>
<evidence type="ECO:0000256" key="4">
    <source>
        <dbReference type="ARBA" id="ARBA00022481"/>
    </source>
</evidence>
<evidence type="ECO:0000256" key="8">
    <source>
        <dbReference type="ARBA" id="ARBA00023136"/>
    </source>
</evidence>